<proteinExistence type="predicted"/>
<organism evidence="1 2">
    <name type="scientific">Rhizophagus clarus</name>
    <dbReference type="NCBI Taxonomy" id="94130"/>
    <lineage>
        <taxon>Eukaryota</taxon>
        <taxon>Fungi</taxon>
        <taxon>Fungi incertae sedis</taxon>
        <taxon>Mucoromycota</taxon>
        <taxon>Glomeromycotina</taxon>
        <taxon>Glomeromycetes</taxon>
        <taxon>Glomerales</taxon>
        <taxon>Glomeraceae</taxon>
        <taxon>Rhizophagus</taxon>
    </lineage>
</organism>
<accession>A0A2Z6RP68</accession>
<dbReference type="AlphaFoldDB" id="A0A2Z6RP68"/>
<protein>
    <submittedName>
        <fullName evidence="1">Uncharacterized protein</fullName>
    </submittedName>
</protein>
<gene>
    <name evidence="1" type="ORF">RclHR1_04770011</name>
</gene>
<dbReference type="STRING" id="94130.A0A2Z6RP68"/>
<evidence type="ECO:0000313" key="1">
    <source>
        <dbReference type="EMBL" id="GBC02713.1"/>
    </source>
</evidence>
<evidence type="ECO:0000313" key="2">
    <source>
        <dbReference type="Proteomes" id="UP000247702"/>
    </source>
</evidence>
<comment type="caution">
    <text evidence="1">The sequence shown here is derived from an EMBL/GenBank/DDBJ whole genome shotgun (WGS) entry which is preliminary data.</text>
</comment>
<reference evidence="1 2" key="1">
    <citation type="submission" date="2017-11" db="EMBL/GenBank/DDBJ databases">
        <title>The genome of Rhizophagus clarus HR1 reveals common genetic basis of auxotrophy among arbuscular mycorrhizal fungi.</title>
        <authorList>
            <person name="Kobayashi Y."/>
        </authorList>
    </citation>
    <scope>NUCLEOTIDE SEQUENCE [LARGE SCALE GENOMIC DNA]</scope>
    <source>
        <strain evidence="1 2">HR1</strain>
    </source>
</reference>
<sequence>MNNICILFKMFLLVGTQRIMLGIVYPIVQLRTDLYTSTNNEDKKDGKKLKNILLSDEKWELIDQLVKKMLLANFQVTLNRMINTIKELIFELADHSEDNAAIQQKKLLNH</sequence>
<name>A0A2Z6RP68_9GLOM</name>
<dbReference type="Proteomes" id="UP000247702">
    <property type="component" value="Unassembled WGS sequence"/>
</dbReference>
<keyword evidence="2" id="KW-1185">Reference proteome</keyword>
<dbReference type="EMBL" id="BEXD01003845">
    <property type="protein sequence ID" value="GBC02713.1"/>
    <property type="molecule type" value="Genomic_DNA"/>
</dbReference>